<dbReference type="Proteomes" id="UP001066276">
    <property type="component" value="Chromosome 4_2"/>
</dbReference>
<feature type="region of interest" description="Disordered" evidence="1">
    <location>
        <begin position="52"/>
        <end position="98"/>
    </location>
</feature>
<dbReference type="EMBL" id="JANPWB010000008">
    <property type="protein sequence ID" value="KAJ1166716.1"/>
    <property type="molecule type" value="Genomic_DNA"/>
</dbReference>
<evidence type="ECO:0000313" key="3">
    <source>
        <dbReference type="Proteomes" id="UP001066276"/>
    </source>
</evidence>
<dbReference type="PROSITE" id="PS51257">
    <property type="entry name" value="PROKAR_LIPOPROTEIN"/>
    <property type="match status" value="1"/>
</dbReference>
<keyword evidence="3" id="KW-1185">Reference proteome</keyword>
<feature type="compositionally biased region" description="Basic residues" evidence="1">
    <location>
        <begin position="84"/>
        <end position="98"/>
    </location>
</feature>
<protein>
    <submittedName>
        <fullName evidence="2">Uncharacterized protein</fullName>
    </submittedName>
</protein>
<proteinExistence type="predicted"/>
<sequence>MRRPWRPARRASAGVAAAVAACSPPRPFDGAQVRIPKGRALREAGLGASRAVRGRVIRGSPARGSPRYSPGEGRSRGLRAGGKTARRGPVVRRYGPRHSARTEIGAEVSLARGAACVKSAGGQRGETGRHVQVLGIKRWGQSPRFLEAAGRGQRERISSP</sequence>
<comment type="caution">
    <text evidence="2">The sequence shown here is derived from an EMBL/GenBank/DDBJ whole genome shotgun (WGS) entry which is preliminary data.</text>
</comment>
<dbReference type="AlphaFoldDB" id="A0AAV7SRS8"/>
<reference evidence="2" key="1">
    <citation type="journal article" date="2022" name="bioRxiv">
        <title>Sequencing and chromosome-scale assembly of the giantPleurodeles waltlgenome.</title>
        <authorList>
            <person name="Brown T."/>
            <person name="Elewa A."/>
            <person name="Iarovenko S."/>
            <person name="Subramanian E."/>
            <person name="Araus A.J."/>
            <person name="Petzold A."/>
            <person name="Susuki M."/>
            <person name="Suzuki K.-i.T."/>
            <person name="Hayashi T."/>
            <person name="Toyoda A."/>
            <person name="Oliveira C."/>
            <person name="Osipova E."/>
            <person name="Leigh N.D."/>
            <person name="Simon A."/>
            <person name="Yun M.H."/>
        </authorList>
    </citation>
    <scope>NUCLEOTIDE SEQUENCE</scope>
    <source>
        <strain evidence="2">20211129_DDA</strain>
        <tissue evidence="2">Liver</tissue>
    </source>
</reference>
<gene>
    <name evidence="2" type="ORF">NDU88_007113</name>
</gene>
<evidence type="ECO:0000313" key="2">
    <source>
        <dbReference type="EMBL" id="KAJ1166716.1"/>
    </source>
</evidence>
<name>A0AAV7SRS8_PLEWA</name>
<evidence type="ECO:0000256" key="1">
    <source>
        <dbReference type="SAM" id="MobiDB-lite"/>
    </source>
</evidence>
<accession>A0AAV7SRS8</accession>
<organism evidence="2 3">
    <name type="scientific">Pleurodeles waltl</name>
    <name type="common">Iberian ribbed newt</name>
    <dbReference type="NCBI Taxonomy" id="8319"/>
    <lineage>
        <taxon>Eukaryota</taxon>
        <taxon>Metazoa</taxon>
        <taxon>Chordata</taxon>
        <taxon>Craniata</taxon>
        <taxon>Vertebrata</taxon>
        <taxon>Euteleostomi</taxon>
        <taxon>Amphibia</taxon>
        <taxon>Batrachia</taxon>
        <taxon>Caudata</taxon>
        <taxon>Salamandroidea</taxon>
        <taxon>Salamandridae</taxon>
        <taxon>Pleurodelinae</taxon>
        <taxon>Pleurodeles</taxon>
    </lineage>
</organism>